<keyword evidence="7" id="KW-1185">Reference proteome</keyword>
<gene>
    <name evidence="6" type="ORF">NXS10_07780</name>
</gene>
<dbReference type="RefSeq" id="WP_259139263.1">
    <property type="nucleotide sequence ID" value="NZ_JANUXX010000010.1"/>
</dbReference>
<name>A0ABT2F8N8_9STRE</name>
<dbReference type="SMART" id="SM00487">
    <property type="entry name" value="DEXDc"/>
    <property type="match status" value="1"/>
</dbReference>
<dbReference type="SUPFAM" id="SSF52540">
    <property type="entry name" value="P-loop containing nucleoside triphosphate hydrolases"/>
    <property type="match status" value="2"/>
</dbReference>
<dbReference type="Pfam" id="PF00176">
    <property type="entry name" value="SNF2-rel_dom"/>
    <property type="match status" value="1"/>
</dbReference>
<evidence type="ECO:0000259" key="3">
    <source>
        <dbReference type="PROSITE" id="PS50966"/>
    </source>
</evidence>
<evidence type="ECO:0000313" key="6">
    <source>
        <dbReference type="EMBL" id="MCS4488851.1"/>
    </source>
</evidence>
<proteinExistence type="predicted"/>
<evidence type="ECO:0000259" key="4">
    <source>
        <dbReference type="PROSITE" id="PS51192"/>
    </source>
</evidence>
<keyword evidence="6" id="KW-0547">Nucleotide-binding</keyword>
<dbReference type="InterPro" id="IPR027417">
    <property type="entry name" value="P-loop_NTPase"/>
</dbReference>
<feature type="domain" description="Helicase ATP-binding" evidence="4">
    <location>
        <begin position="597"/>
        <end position="756"/>
    </location>
</feature>
<accession>A0ABT2F8N8</accession>
<evidence type="ECO:0000313" key="7">
    <source>
        <dbReference type="Proteomes" id="UP001206548"/>
    </source>
</evidence>
<dbReference type="PANTHER" id="PTHR10799">
    <property type="entry name" value="SNF2/RAD54 HELICASE FAMILY"/>
    <property type="match status" value="1"/>
</dbReference>
<dbReference type="Pfam" id="PF00271">
    <property type="entry name" value="Helicase_C"/>
    <property type="match status" value="1"/>
</dbReference>
<organism evidence="6 7">
    <name type="scientific">Streptococcus sciuri</name>
    <dbReference type="NCBI Taxonomy" id="2973939"/>
    <lineage>
        <taxon>Bacteria</taxon>
        <taxon>Bacillati</taxon>
        <taxon>Bacillota</taxon>
        <taxon>Bacilli</taxon>
        <taxon>Lactobacillales</taxon>
        <taxon>Streptococcaceae</taxon>
        <taxon>Streptococcus</taxon>
    </lineage>
</organism>
<dbReference type="Gene3D" id="3.40.50.300">
    <property type="entry name" value="P-loop containing nucleotide triphosphate hydrolases"/>
    <property type="match status" value="1"/>
</dbReference>
<keyword evidence="6" id="KW-0067">ATP-binding</keyword>
<dbReference type="PROSITE" id="PS51194">
    <property type="entry name" value="HELICASE_CTER"/>
    <property type="match status" value="1"/>
</dbReference>
<feature type="domain" description="SWIM-type" evidence="3">
    <location>
        <begin position="43"/>
        <end position="74"/>
    </location>
</feature>
<dbReference type="InterPro" id="IPR001650">
    <property type="entry name" value="Helicase_C-like"/>
</dbReference>
<dbReference type="Pfam" id="PF08455">
    <property type="entry name" value="SNF2_assoc"/>
    <property type="match status" value="1"/>
</dbReference>
<keyword evidence="2" id="KW-0479">Metal-binding</keyword>
<dbReference type="PROSITE" id="PS51192">
    <property type="entry name" value="HELICASE_ATP_BIND_1"/>
    <property type="match status" value="1"/>
</dbReference>
<dbReference type="InterPro" id="IPR038718">
    <property type="entry name" value="SNF2-like_sf"/>
</dbReference>
<sequence>MGRMIPGRIRNQGIALYDDGLIASVSKQNEIIVANIQNEKLQYTLDGDVADCTCALFRNKGYCEHLAALEYYLKNSPNGKVLVDSLTSPKEAVKLPKESSFSTLFLDSLLGSNDDTMRYRLCAHGEINTNSHEVWWTLKLNRLFESKSYVIRDIRAFLMTVQKEGFYQIGKHYFESLSYERFDENSQKLLYFLSKLLPDSDQFGAENFLRCNGRYLFFTSGFFAEGVEYLQALYDFSFDADNKTYSKIITKMLESQDNLFTFTVLVERHSVTLTIAEQDFYDLCNSRILRRTNTFYLLNPKQFKILQAIRSLPLDTYDKRHLFFTHDDQPSVAMSLIDFQLLGMVNAPKNYQIRDFTTHFYFDMSDDDRIVLKLVFDYGDSLLVDNQKDLLDLPFTSHYRHQERLFSFLANKGFGKGFQTSVILKNAEALYTFFVEWIPEFEKRGVVHLSKSLERRRSLEQPQIYLDFQGGFLDVSFDFSSLDEKDINQALDALFDNQPYFVSGDGKLLVFDEGTQKVSQTLQKLQTATFSDGHLKAHQAEAYKLSQLFFYESGAIFSEKFEQLVHDLRYPEEYRLLDVNIQATLRDYQRLGVQWLSMLADYGFGGILADDMGLGKTLQMITFLTSRLTKDSHVVILAPSSLIFNWQDEFKKFAPQIDVAVSYGLKPIRNSIIAENHQVIISSYATFRQDFEIYHSQNYTYDYLILDEAQVMKNAQTKTSKRLHQFKVKHCFALSGTPIENKLLEIWSIFSVVMPGLLPNKREFLKLTSEQVSHYIKPFILRRRKEDVLPELPDLLEITYTNELADEQKVMYLAQLRRMQQSISGTSDASISRQRIEILSGITRLRQICDSPSLFMDNYGGESGKVDSLRLLLTQLKENRHRVLIFSQFKGMLDIAEKELQDLEMASYKLTGSTPSNDRQEMTKAFNKGSKDAFLISLRAGGVGLNLTGADTVILIDLWWNPAVEMQAISRAHRLGQKDTVEVYRLITRGTIEEKILKLQKTKEHLVTTVLDGSESRSALSAEEIREILGIDETLFQNGD</sequence>
<dbReference type="InterPro" id="IPR000330">
    <property type="entry name" value="SNF2_N"/>
</dbReference>
<dbReference type="InterPro" id="IPR007527">
    <property type="entry name" value="Znf_SWIM"/>
</dbReference>
<dbReference type="EMBL" id="JANUXX010000010">
    <property type="protein sequence ID" value="MCS4488851.1"/>
    <property type="molecule type" value="Genomic_DNA"/>
</dbReference>
<evidence type="ECO:0000256" key="2">
    <source>
        <dbReference type="PROSITE-ProRule" id="PRU00325"/>
    </source>
</evidence>
<dbReference type="SMART" id="SM00490">
    <property type="entry name" value="HELICc"/>
    <property type="match status" value="1"/>
</dbReference>
<dbReference type="PROSITE" id="PS50966">
    <property type="entry name" value="ZF_SWIM"/>
    <property type="match status" value="1"/>
</dbReference>
<dbReference type="CDD" id="cd18793">
    <property type="entry name" value="SF2_C_SNF"/>
    <property type="match status" value="1"/>
</dbReference>
<evidence type="ECO:0000256" key="1">
    <source>
        <dbReference type="ARBA" id="ARBA00022801"/>
    </source>
</evidence>
<keyword evidence="1" id="KW-0378">Hydrolase</keyword>
<dbReference type="Proteomes" id="UP001206548">
    <property type="component" value="Unassembled WGS sequence"/>
</dbReference>
<dbReference type="GO" id="GO:0004386">
    <property type="term" value="F:helicase activity"/>
    <property type="evidence" value="ECO:0007669"/>
    <property type="project" value="UniProtKB-KW"/>
</dbReference>
<dbReference type="InterPro" id="IPR013663">
    <property type="entry name" value="Helicase_SWF/SNF/SWI_bac"/>
</dbReference>
<feature type="domain" description="Helicase C-terminal" evidence="5">
    <location>
        <begin position="868"/>
        <end position="1024"/>
    </location>
</feature>
<comment type="caution">
    <text evidence="6">The sequence shown here is derived from an EMBL/GenBank/DDBJ whole genome shotgun (WGS) entry which is preliminary data.</text>
</comment>
<dbReference type="Gene3D" id="3.40.50.10810">
    <property type="entry name" value="Tandem AAA-ATPase domain"/>
    <property type="match status" value="1"/>
</dbReference>
<dbReference type="Pfam" id="PF04434">
    <property type="entry name" value="SWIM"/>
    <property type="match status" value="1"/>
</dbReference>
<reference evidence="6 7" key="1">
    <citation type="journal article" date="2023" name="Int. J. Syst. Evol. Microbiol.">
        <title>Streptococcus sciuri sp. nov., Staphylococcus marylandisciuri sp. nov. and Staphylococcus americanisciuri sp. nov., isolated from faeces of eastern grey squirrel (Sciurus carolinensis).</title>
        <authorList>
            <person name="Volokhov D.V."/>
            <person name="Zagorodnyaya T.A."/>
            <person name="Furtak V.A."/>
            <person name="Nattanmai G."/>
            <person name="Randall L."/>
            <person name="Jose S."/>
            <person name="Gao Y."/>
            <person name="Eisenberg T."/>
            <person name="Delmonte P."/>
            <person name="Blom J."/>
            <person name="Mitchell K.K."/>
        </authorList>
    </citation>
    <scope>NUCLEOTIDE SEQUENCE [LARGE SCALE GENOMIC DNA]</scope>
    <source>
        <strain evidence="6 7">SQ9-PEA</strain>
    </source>
</reference>
<evidence type="ECO:0000259" key="5">
    <source>
        <dbReference type="PROSITE" id="PS51194"/>
    </source>
</evidence>
<protein>
    <submittedName>
        <fullName evidence="6">DEAD/DEAH box helicase</fullName>
    </submittedName>
</protein>
<dbReference type="InterPro" id="IPR014001">
    <property type="entry name" value="Helicase_ATP-bd"/>
</dbReference>
<keyword evidence="2" id="KW-0862">Zinc</keyword>
<keyword evidence="2" id="KW-0863">Zinc-finger</keyword>
<keyword evidence="6" id="KW-0347">Helicase</keyword>
<dbReference type="InterPro" id="IPR049730">
    <property type="entry name" value="SNF2/RAD54-like_C"/>
</dbReference>